<dbReference type="PANTHER" id="PTHR43335:SF4">
    <property type="entry name" value="ABC TRANSPORTER, ATP-BINDING PROTEIN"/>
    <property type="match status" value="1"/>
</dbReference>
<dbReference type="OrthoDB" id="9804819at2"/>
<feature type="domain" description="ABC transporter" evidence="5">
    <location>
        <begin position="5"/>
        <end position="231"/>
    </location>
</feature>
<evidence type="ECO:0000256" key="2">
    <source>
        <dbReference type="ARBA" id="ARBA00022448"/>
    </source>
</evidence>
<reference evidence="6 7" key="1">
    <citation type="submission" date="2018-10" db="EMBL/GenBank/DDBJ databases">
        <title>Genomic Encyclopedia of Archaeal and Bacterial Type Strains, Phase II (KMG-II): from individual species to whole genera.</title>
        <authorList>
            <person name="Goeker M."/>
        </authorList>
    </citation>
    <scope>NUCLEOTIDE SEQUENCE [LARGE SCALE GENOMIC DNA]</scope>
    <source>
        <strain evidence="6 7">RP-AC37</strain>
    </source>
</reference>
<dbReference type="Pfam" id="PF00005">
    <property type="entry name" value="ABC_tran"/>
    <property type="match status" value="1"/>
</dbReference>
<organism evidence="6 7">
    <name type="scientific">Motilibacter peucedani</name>
    <dbReference type="NCBI Taxonomy" id="598650"/>
    <lineage>
        <taxon>Bacteria</taxon>
        <taxon>Bacillati</taxon>
        <taxon>Actinomycetota</taxon>
        <taxon>Actinomycetes</taxon>
        <taxon>Motilibacterales</taxon>
        <taxon>Motilibacteraceae</taxon>
        <taxon>Motilibacter</taxon>
    </lineage>
</organism>
<dbReference type="GO" id="GO:0005524">
    <property type="term" value="F:ATP binding"/>
    <property type="evidence" value="ECO:0007669"/>
    <property type="project" value="UniProtKB-KW"/>
</dbReference>
<dbReference type="InterPro" id="IPR003439">
    <property type="entry name" value="ABC_transporter-like_ATP-bd"/>
</dbReference>
<keyword evidence="4 6" id="KW-0067">ATP-binding</keyword>
<dbReference type="SMART" id="SM00382">
    <property type="entry name" value="AAA"/>
    <property type="match status" value="1"/>
</dbReference>
<keyword evidence="7" id="KW-1185">Reference proteome</keyword>
<comment type="caution">
    <text evidence="6">The sequence shown here is derived from an EMBL/GenBank/DDBJ whole genome shotgun (WGS) entry which is preliminary data.</text>
</comment>
<dbReference type="PANTHER" id="PTHR43335">
    <property type="entry name" value="ABC TRANSPORTER, ATP-BINDING PROTEIN"/>
    <property type="match status" value="1"/>
</dbReference>
<proteinExistence type="inferred from homology"/>
<protein>
    <submittedName>
        <fullName evidence="6">ABC-2 type transport system ATP-binding protein</fullName>
    </submittedName>
</protein>
<dbReference type="Proteomes" id="UP000281955">
    <property type="component" value="Unassembled WGS sequence"/>
</dbReference>
<name>A0A420XUY6_9ACTN</name>
<dbReference type="InParanoid" id="A0A420XUY6"/>
<comment type="similarity">
    <text evidence="1">Belongs to the ABC transporter superfamily.</text>
</comment>
<dbReference type="InterPro" id="IPR003593">
    <property type="entry name" value="AAA+_ATPase"/>
</dbReference>
<dbReference type="AlphaFoldDB" id="A0A420XUY6"/>
<evidence type="ECO:0000259" key="5">
    <source>
        <dbReference type="PROSITE" id="PS50893"/>
    </source>
</evidence>
<dbReference type="Gene3D" id="3.40.50.300">
    <property type="entry name" value="P-loop containing nucleotide triphosphate hydrolases"/>
    <property type="match status" value="1"/>
</dbReference>
<dbReference type="InterPro" id="IPR027417">
    <property type="entry name" value="P-loop_NTPase"/>
</dbReference>
<keyword evidence="3" id="KW-0547">Nucleotide-binding</keyword>
<evidence type="ECO:0000313" key="6">
    <source>
        <dbReference type="EMBL" id="RKS80672.1"/>
    </source>
</evidence>
<dbReference type="SUPFAM" id="SSF52540">
    <property type="entry name" value="P-loop containing nucleoside triphosphate hydrolases"/>
    <property type="match status" value="1"/>
</dbReference>
<evidence type="ECO:0000256" key="4">
    <source>
        <dbReference type="ARBA" id="ARBA00022840"/>
    </source>
</evidence>
<accession>A0A420XUY6</accession>
<keyword evidence="2" id="KW-0813">Transport</keyword>
<gene>
    <name evidence="6" type="ORF">CLV35_0138</name>
</gene>
<dbReference type="PROSITE" id="PS50893">
    <property type="entry name" value="ABC_TRANSPORTER_2"/>
    <property type="match status" value="1"/>
</dbReference>
<dbReference type="GO" id="GO:0016887">
    <property type="term" value="F:ATP hydrolysis activity"/>
    <property type="evidence" value="ECO:0007669"/>
    <property type="project" value="InterPro"/>
</dbReference>
<evidence type="ECO:0000256" key="1">
    <source>
        <dbReference type="ARBA" id="ARBA00005417"/>
    </source>
</evidence>
<dbReference type="EMBL" id="RBWV01000002">
    <property type="protein sequence ID" value="RKS80672.1"/>
    <property type="molecule type" value="Genomic_DNA"/>
</dbReference>
<sequence length="311" mass="32213">MVPAVDVRGLTRRFGGTLALDGVDLHVAPGTVHGLLGPNGAGKTTLLRILVGLVHSDSGSVRVLGQDPAAGPRAREGVAALIEAPRFRPALSAEDNLRMLADLDGGRAAAVLDEALATTGLTAERRRPVRHFSLGMRQRLGMAAALVREPQLLVLDEPANGLDPAGSRDMLDLVGRLAAEGRTVLLASHDMADVAAACDDVTILVRGQVARSGPVAALRAEAPAPAHLLETADDARAAEVAASLGLPVSRTRGDTRDDALLVSAAQGSMDALVAALAAAGVPVRTLRVQTEPLQALFFELTEPERAREPAS</sequence>
<dbReference type="PROSITE" id="PS00211">
    <property type="entry name" value="ABC_TRANSPORTER_1"/>
    <property type="match status" value="1"/>
</dbReference>
<dbReference type="InterPro" id="IPR017871">
    <property type="entry name" value="ABC_transporter-like_CS"/>
</dbReference>
<evidence type="ECO:0000313" key="7">
    <source>
        <dbReference type="Proteomes" id="UP000281955"/>
    </source>
</evidence>
<evidence type="ECO:0000256" key="3">
    <source>
        <dbReference type="ARBA" id="ARBA00022741"/>
    </source>
</evidence>